<dbReference type="Proteomes" id="UP000324639">
    <property type="component" value="Chromosome Bgt_-03"/>
</dbReference>
<organism evidence="1 2">
    <name type="scientific">Blumeria graminis f. sp. tritici</name>
    <dbReference type="NCBI Taxonomy" id="62690"/>
    <lineage>
        <taxon>Eukaryota</taxon>
        <taxon>Fungi</taxon>
        <taxon>Dikarya</taxon>
        <taxon>Ascomycota</taxon>
        <taxon>Pezizomycotina</taxon>
        <taxon>Leotiomycetes</taxon>
        <taxon>Erysiphales</taxon>
        <taxon>Erysiphaceae</taxon>
        <taxon>Blumeria</taxon>
    </lineage>
</organism>
<protein>
    <submittedName>
        <fullName evidence="1">Bgt-20528</fullName>
    </submittedName>
</protein>
<evidence type="ECO:0000313" key="2">
    <source>
        <dbReference type="Proteomes" id="UP000324639"/>
    </source>
</evidence>
<keyword evidence="2" id="KW-1185">Reference proteome</keyword>
<dbReference type="AlphaFoldDB" id="A0A9X9LA04"/>
<proteinExistence type="predicted"/>
<sequence>MTVSSFQLHFQATYKPSNCRGPLKQWSPISYSPRFVYTSLISSLWVYRASLFGSSRYPVIC</sequence>
<gene>
    <name evidence="1" type="ORF">BGT96224V316_LOCUS1776</name>
</gene>
<dbReference type="EMBL" id="LR026986">
    <property type="protein sequence ID" value="VCU40516.1"/>
    <property type="molecule type" value="Genomic_DNA"/>
</dbReference>
<reference evidence="1 2" key="1">
    <citation type="submission" date="2018-08" db="EMBL/GenBank/DDBJ databases">
        <authorList>
            <person name="Muller C M."/>
        </authorList>
    </citation>
    <scope>NUCLEOTIDE SEQUENCE [LARGE SCALE GENOMIC DNA]</scope>
</reference>
<evidence type="ECO:0000313" key="1">
    <source>
        <dbReference type="EMBL" id="VCU40516.1"/>
    </source>
</evidence>
<accession>A0A9X9LA04</accession>
<name>A0A9X9LA04_BLUGR</name>